<dbReference type="AlphaFoldDB" id="A0A0A9AJM7"/>
<protein>
    <submittedName>
        <fullName evidence="1">Uncharacterized protein</fullName>
    </submittedName>
</protein>
<dbReference type="EMBL" id="GBRH01248795">
    <property type="protein sequence ID" value="JAD49100.1"/>
    <property type="molecule type" value="Transcribed_RNA"/>
</dbReference>
<reference evidence="1" key="1">
    <citation type="submission" date="2014-09" db="EMBL/GenBank/DDBJ databases">
        <authorList>
            <person name="Magalhaes I.L.F."/>
            <person name="Oliveira U."/>
            <person name="Santos F.R."/>
            <person name="Vidigal T.H.D.A."/>
            <person name="Brescovit A.D."/>
            <person name="Santos A.J."/>
        </authorList>
    </citation>
    <scope>NUCLEOTIDE SEQUENCE</scope>
    <source>
        <tissue evidence="1">Shoot tissue taken approximately 20 cm above the soil surface</tissue>
    </source>
</reference>
<reference evidence="1" key="2">
    <citation type="journal article" date="2015" name="Data Brief">
        <title>Shoot transcriptome of the giant reed, Arundo donax.</title>
        <authorList>
            <person name="Barrero R.A."/>
            <person name="Guerrero F.D."/>
            <person name="Moolhuijzen P."/>
            <person name="Goolsby J.A."/>
            <person name="Tidwell J."/>
            <person name="Bellgard S.E."/>
            <person name="Bellgard M.I."/>
        </authorList>
    </citation>
    <scope>NUCLEOTIDE SEQUENCE</scope>
    <source>
        <tissue evidence="1">Shoot tissue taken approximately 20 cm above the soil surface</tissue>
    </source>
</reference>
<name>A0A0A9AJM7_ARUDO</name>
<evidence type="ECO:0000313" key="1">
    <source>
        <dbReference type="EMBL" id="JAD49100.1"/>
    </source>
</evidence>
<organism evidence="1">
    <name type="scientific">Arundo donax</name>
    <name type="common">Giant reed</name>
    <name type="synonym">Donax arundinaceus</name>
    <dbReference type="NCBI Taxonomy" id="35708"/>
    <lineage>
        <taxon>Eukaryota</taxon>
        <taxon>Viridiplantae</taxon>
        <taxon>Streptophyta</taxon>
        <taxon>Embryophyta</taxon>
        <taxon>Tracheophyta</taxon>
        <taxon>Spermatophyta</taxon>
        <taxon>Magnoliopsida</taxon>
        <taxon>Liliopsida</taxon>
        <taxon>Poales</taxon>
        <taxon>Poaceae</taxon>
        <taxon>PACMAD clade</taxon>
        <taxon>Arundinoideae</taxon>
        <taxon>Arundineae</taxon>
        <taxon>Arundo</taxon>
    </lineage>
</organism>
<accession>A0A0A9AJM7</accession>
<sequence>MFSMFEYLWRGHVCYVEIVVEGACPDQLRIEYQCSFRAQFITYIPHILWVELCTVWFGGSLIPGEYGDVTEVRYYPSGRGVHWP</sequence>
<proteinExistence type="predicted"/>